<evidence type="ECO:0000313" key="3">
    <source>
        <dbReference type="Proteomes" id="UP000265515"/>
    </source>
</evidence>
<dbReference type="AlphaFoldDB" id="A0A388L4B1"/>
<sequence length="407" mass="46069">MNRTDRAKKSMELAPDSFKALKGYSEAMSFMRHVMVDFPEEEEEGTFALIHLPVTNPGLTLLCWAFTRDDKERTVDNLLKQQVATQLFLEDRVQDRQKAFMVEFGTNVATSSRRGTSHNDWFLKRRSELGNTAFDEGIYNNQKRDKYMLIYPITCEEFKPTDKKVGYTQEDLKKWLKEVKNKENRECNASVKRGKCERGPHQRAEGAPRAPAGERVVGACALQVLTMDQELPGGAKTLPALERNTVVAAVLVVAMRYRIERTTTRLRMRLSVRKQRQLMQQVMDAPDCVPLSESIVQFCCTMASGVIPRATPRWWMRRRMGGTWEDLRQVDDVAGALLQGEATQWSSQWCPSAVCWRFPACPSSSSLPFIVSVCQDPAQRRTRGTTRQGAGEEWPAGRTGAAGGHLP</sequence>
<protein>
    <submittedName>
        <fullName evidence="2">Uncharacterized protein</fullName>
    </submittedName>
</protein>
<gene>
    <name evidence="2" type="ORF">CBR_g23404</name>
</gene>
<evidence type="ECO:0000256" key="1">
    <source>
        <dbReference type="SAM" id="MobiDB-lite"/>
    </source>
</evidence>
<reference evidence="2 3" key="1">
    <citation type="journal article" date="2018" name="Cell">
        <title>The Chara Genome: Secondary Complexity and Implications for Plant Terrestrialization.</title>
        <authorList>
            <person name="Nishiyama T."/>
            <person name="Sakayama H."/>
            <person name="Vries J.D."/>
            <person name="Buschmann H."/>
            <person name="Saint-Marcoux D."/>
            <person name="Ullrich K.K."/>
            <person name="Haas F.B."/>
            <person name="Vanderstraeten L."/>
            <person name="Becker D."/>
            <person name="Lang D."/>
            <person name="Vosolsobe S."/>
            <person name="Rombauts S."/>
            <person name="Wilhelmsson P.K.I."/>
            <person name="Janitza P."/>
            <person name="Kern R."/>
            <person name="Heyl A."/>
            <person name="Rumpler F."/>
            <person name="Villalobos L.I.A.C."/>
            <person name="Clay J.M."/>
            <person name="Skokan R."/>
            <person name="Toyoda A."/>
            <person name="Suzuki Y."/>
            <person name="Kagoshima H."/>
            <person name="Schijlen E."/>
            <person name="Tajeshwar N."/>
            <person name="Catarino B."/>
            <person name="Hetherington A.J."/>
            <person name="Saltykova A."/>
            <person name="Bonnot C."/>
            <person name="Breuninger H."/>
            <person name="Symeonidi A."/>
            <person name="Radhakrishnan G.V."/>
            <person name="Van Nieuwerburgh F."/>
            <person name="Deforce D."/>
            <person name="Chang C."/>
            <person name="Karol K.G."/>
            <person name="Hedrich R."/>
            <person name="Ulvskov P."/>
            <person name="Glockner G."/>
            <person name="Delwiche C.F."/>
            <person name="Petrasek J."/>
            <person name="Van de Peer Y."/>
            <person name="Friml J."/>
            <person name="Beilby M."/>
            <person name="Dolan L."/>
            <person name="Kohara Y."/>
            <person name="Sugano S."/>
            <person name="Fujiyama A."/>
            <person name="Delaux P.-M."/>
            <person name="Quint M."/>
            <person name="TheiBen G."/>
            <person name="Hagemann M."/>
            <person name="Harholt J."/>
            <person name="Dunand C."/>
            <person name="Zachgo S."/>
            <person name="Langdale J."/>
            <person name="Maumus F."/>
            <person name="Straeten D.V.D."/>
            <person name="Gould S.B."/>
            <person name="Rensing S.A."/>
        </authorList>
    </citation>
    <scope>NUCLEOTIDE SEQUENCE [LARGE SCALE GENOMIC DNA]</scope>
    <source>
        <strain evidence="2 3">S276</strain>
    </source>
</reference>
<name>A0A388L4B1_CHABU</name>
<dbReference type="EMBL" id="BFEA01000259">
    <property type="protein sequence ID" value="GBG77078.1"/>
    <property type="molecule type" value="Genomic_DNA"/>
</dbReference>
<organism evidence="2 3">
    <name type="scientific">Chara braunii</name>
    <name type="common">Braun's stonewort</name>
    <dbReference type="NCBI Taxonomy" id="69332"/>
    <lineage>
        <taxon>Eukaryota</taxon>
        <taxon>Viridiplantae</taxon>
        <taxon>Streptophyta</taxon>
        <taxon>Charophyceae</taxon>
        <taxon>Charales</taxon>
        <taxon>Characeae</taxon>
        <taxon>Chara</taxon>
    </lineage>
</organism>
<feature type="region of interest" description="Disordered" evidence="1">
    <location>
        <begin position="380"/>
        <end position="407"/>
    </location>
</feature>
<keyword evidence="3" id="KW-1185">Reference proteome</keyword>
<evidence type="ECO:0000313" key="2">
    <source>
        <dbReference type="EMBL" id="GBG77078.1"/>
    </source>
</evidence>
<comment type="caution">
    <text evidence="2">The sequence shown here is derived from an EMBL/GenBank/DDBJ whole genome shotgun (WGS) entry which is preliminary data.</text>
</comment>
<dbReference type="Proteomes" id="UP000265515">
    <property type="component" value="Unassembled WGS sequence"/>
</dbReference>
<accession>A0A388L4B1</accession>
<proteinExistence type="predicted"/>
<dbReference type="Gramene" id="GBG77078">
    <property type="protein sequence ID" value="GBG77078"/>
    <property type="gene ID" value="CBR_g23404"/>
</dbReference>